<sequence length="364" mass="40732">MKRYLISAILCLSCFHLALGQAGFSKNVDSLLYQYISSHDIPSVAVGVVYRDSVIYAKNIVLGDQVSGLVDEERACIYNIASVAKPFTSLAAMMLVQEGKIRLKDPVAHHLPYFQVDSKFSSEITIDQLLIHTSGLPSVSSPDVYEYLNPDLSENALENHIKSLANLKLEFKPGKKYGYSNVGYEVLGDVIAKASGMAFEEFMKTRIFQPLKMNKTSYFVSDFNENEIAQPHQGHPSHRTANFPYDLRFTPSGNLFTSIQDISHWMIFGLNRGRYKRYSPLSDENYTLFCEPGIDAKEDGFKSLGWFVKETAAGKICFHDGLDLGFSSLVVLMVEHQIGIAVLANHQEADCNEILNLVAKAIRY</sequence>
<name>A0ABW9RT55_9BACT</name>
<dbReference type="EMBL" id="SMLW01000583">
    <property type="protein sequence ID" value="MTI26478.1"/>
    <property type="molecule type" value="Genomic_DNA"/>
</dbReference>
<organism evidence="3 4">
    <name type="scientific">Fulvivirga kasyanovii</name>
    <dbReference type="NCBI Taxonomy" id="396812"/>
    <lineage>
        <taxon>Bacteria</taxon>
        <taxon>Pseudomonadati</taxon>
        <taxon>Bacteroidota</taxon>
        <taxon>Cytophagia</taxon>
        <taxon>Cytophagales</taxon>
        <taxon>Fulvivirgaceae</taxon>
        <taxon>Fulvivirga</taxon>
    </lineage>
</organism>
<keyword evidence="4" id="KW-1185">Reference proteome</keyword>
<evidence type="ECO:0000313" key="3">
    <source>
        <dbReference type="EMBL" id="MTI26478.1"/>
    </source>
</evidence>
<comment type="caution">
    <text evidence="3">The sequence shown here is derived from an EMBL/GenBank/DDBJ whole genome shotgun (WGS) entry which is preliminary data.</text>
</comment>
<accession>A0ABW9RT55</accession>
<feature type="domain" description="Beta-lactamase-related" evidence="2">
    <location>
        <begin position="29"/>
        <end position="348"/>
    </location>
</feature>
<protein>
    <submittedName>
        <fullName evidence="3">Class A beta-lactamase-related serine hydrolase</fullName>
    </submittedName>
</protein>
<dbReference type="Pfam" id="PF00144">
    <property type="entry name" value="Beta-lactamase"/>
    <property type="match status" value="1"/>
</dbReference>
<dbReference type="InterPro" id="IPR001466">
    <property type="entry name" value="Beta-lactam-related"/>
</dbReference>
<dbReference type="Proteomes" id="UP000798808">
    <property type="component" value="Unassembled WGS sequence"/>
</dbReference>
<feature type="chain" id="PRO_5045066672" evidence="1">
    <location>
        <begin position="21"/>
        <end position="364"/>
    </location>
</feature>
<reference evidence="3 4" key="1">
    <citation type="submission" date="2019-02" db="EMBL/GenBank/DDBJ databases">
        <authorList>
            <person name="Goldberg S.R."/>
            <person name="Haltli B.A."/>
            <person name="Correa H."/>
            <person name="Russell K.G."/>
        </authorList>
    </citation>
    <scope>NUCLEOTIDE SEQUENCE [LARGE SCALE GENOMIC DNA]</scope>
    <source>
        <strain evidence="3 4">JCM 16186</strain>
    </source>
</reference>
<dbReference type="Gene3D" id="3.40.710.10">
    <property type="entry name" value="DD-peptidase/beta-lactamase superfamily"/>
    <property type="match status" value="1"/>
</dbReference>
<evidence type="ECO:0000313" key="4">
    <source>
        <dbReference type="Proteomes" id="UP000798808"/>
    </source>
</evidence>
<evidence type="ECO:0000256" key="1">
    <source>
        <dbReference type="SAM" id="SignalP"/>
    </source>
</evidence>
<dbReference type="GO" id="GO:0016787">
    <property type="term" value="F:hydrolase activity"/>
    <property type="evidence" value="ECO:0007669"/>
    <property type="project" value="UniProtKB-KW"/>
</dbReference>
<dbReference type="InterPro" id="IPR012338">
    <property type="entry name" value="Beta-lactam/transpept-like"/>
</dbReference>
<keyword evidence="1" id="KW-0732">Signal</keyword>
<dbReference type="PANTHER" id="PTHR46825:SF9">
    <property type="entry name" value="BETA-LACTAMASE-RELATED DOMAIN-CONTAINING PROTEIN"/>
    <property type="match status" value="1"/>
</dbReference>
<evidence type="ECO:0000259" key="2">
    <source>
        <dbReference type="Pfam" id="PF00144"/>
    </source>
</evidence>
<proteinExistence type="predicted"/>
<gene>
    <name evidence="3" type="ORF">E1163_16080</name>
</gene>
<keyword evidence="3" id="KW-0378">Hydrolase</keyword>
<dbReference type="SUPFAM" id="SSF56601">
    <property type="entry name" value="beta-lactamase/transpeptidase-like"/>
    <property type="match status" value="1"/>
</dbReference>
<dbReference type="RefSeq" id="WP_155173492.1">
    <property type="nucleotide sequence ID" value="NZ_BAAAFL010000012.1"/>
</dbReference>
<dbReference type="InterPro" id="IPR050491">
    <property type="entry name" value="AmpC-like"/>
</dbReference>
<dbReference type="PANTHER" id="PTHR46825">
    <property type="entry name" value="D-ALANYL-D-ALANINE-CARBOXYPEPTIDASE/ENDOPEPTIDASE AMPH"/>
    <property type="match status" value="1"/>
</dbReference>
<feature type="signal peptide" evidence="1">
    <location>
        <begin position="1"/>
        <end position="20"/>
    </location>
</feature>